<accession>Q236D6</accession>
<dbReference type="AlphaFoldDB" id="Q236D6"/>
<name>Q236D6_TETTS</name>
<dbReference type="eggNOG" id="ENOG502R2QM">
    <property type="taxonomic scope" value="Eukaryota"/>
</dbReference>
<evidence type="ECO:0000313" key="2">
    <source>
        <dbReference type="Proteomes" id="UP000009168"/>
    </source>
</evidence>
<dbReference type="RefSeq" id="XP_001012809.3">
    <property type="nucleotide sequence ID" value="XM_001012809.3"/>
</dbReference>
<sequence length="312" mass="37930">MIVNSQFLEELQVVEALDFDGFEKSLNYTISYIAKSDTTTRLNEILEIEEESANQIFPVLLKLVSFFAKFNAGEREFKAHLEMIQLNKDKKLLFLQKMKESEKHLRKALGLLERDNEPEYANLRWRFDLQVRIIIKFMIRKPFKIKQFQFQQIQRFLQGQMKVRLNQKYQCSLICQIMEKQKGTFQKLIQLIQNIQQKNSLKLQNYTIHWHKRRFKRNSYEKQYKQINQYNTLIILSIKQNIRNMYKFCKQLKSIFDLLKKSIRFLLIYNLKQFINNSFFNIFEQILVLNQLNNQFQFIFKANQNKLINYLK</sequence>
<dbReference type="PANTHER" id="PTHR15857:SF0">
    <property type="entry name" value="COMM DOMAIN-CONTAINING PROTEIN 2"/>
    <property type="match status" value="1"/>
</dbReference>
<dbReference type="Proteomes" id="UP000009168">
    <property type="component" value="Unassembled WGS sequence"/>
</dbReference>
<dbReference type="STRING" id="312017.Q236D6"/>
<dbReference type="GeneID" id="7841670"/>
<dbReference type="InParanoid" id="Q236D6"/>
<dbReference type="InterPro" id="IPR037354">
    <property type="entry name" value="Commd2"/>
</dbReference>
<reference evidence="2" key="1">
    <citation type="journal article" date="2006" name="PLoS Biol.">
        <title>Macronuclear genome sequence of the ciliate Tetrahymena thermophila, a model eukaryote.</title>
        <authorList>
            <person name="Eisen J.A."/>
            <person name="Coyne R.S."/>
            <person name="Wu M."/>
            <person name="Wu D."/>
            <person name="Thiagarajan M."/>
            <person name="Wortman J.R."/>
            <person name="Badger J.H."/>
            <person name="Ren Q."/>
            <person name="Amedeo P."/>
            <person name="Jones K.M."/>
            <person name="Tallon L.J."/>
            <person name="Delcher A.L."/>
            <person name="Salzberg S.L."/>
            <person name="Silva J.C."/>
            <person name="Haas B.J."/>
            <person name="Majoros W.H."/>
            <person name="Farzad M."/>
            <person name="Carlton J.M."/>
            <person name="Smith R.K. Jr."/>
            <person name="Garg J."/>
            <person name="Pearlman R.E."/>
            <person name="Karrer K.M."/>
            <person name="Sun L."/>
            <person name="Manning G."/>
            <person name="Elde N.C."/>
            <person name="Turkewitz A.P."/>
            <person name="Asai D.J."/>
            <person name="Wilkes D.E."/>
            <person name="Wang Y."/>
            <person name="Cai H."/>
            <person name="Collins K."/>
            <person name="Stewart B.A."/>
            <person name="Lee S.R."/>
            <person name="Wilamowska K."/>
            <person name="Weinberg Z."/>
            <person name="Ruzzo W.L."/>
            <person name="Wloga D."/>
            <person name="Gaertig J."/>
            <person name="Frankel J."/>
            <person name="Tsao C.-C."/>
            <person name="Gorovsky M.A."/>
            <person name="Keeling P.J."/>
            <person name="Waller R.F."/>
            <person name="Patron N.J."/>
            <person name="Cherry J.M."/>
            <person name="Stover N.A."/>
            <person name="Krieger C.J."/>
            <person name="del Toro C."/>
            <person name="Ryder H.F."/>
            <person name="Williamson S.C."/>
            <person name="Barbeau R.A."/>
            <person name="Hamilton E.P."/>
            <person name="Orias E."/>
        </authorList>
    </citation>
    <scope>NUCLEOTIDE SEQUENCE [LARGE SCALE GENOMIC DNA]</scope>
    <source>
        <strain evidence="2">SB210</strain>
    </source>
</reference>
<dbReference type="OrthoDB" id="286321at2759"/>
<dbReference type="HOGENOM" id="CLU_1398878_0_0_1"/>
<protein>
    <submittedName>
        <fullName evidence="1">HCaRG protein</fullName>
    </submittedName>
</protein>
<evidence type="ECO:0000313" key="1">
    <source>
        <dbReference type="EMBL" id="EAR92564.3"/>
    </source>
</evidence>
<dbReference type="KEGG" id="tet:TTHERM_00091570"/>
<keyword evidence="2" id="KW-1185">Reference proteome</keyword>
<organism evidence="1 2">
    <name type="scientific">Tetrahymena thermophila (strain SB210)</name>
    <dbReference type="NCBI Taxonomy" id="312017"/>
    <lineage>
        <taxon>Eukaryota</taxon>
        <taxon>Sar</taxon>
        <taxon>Alveolata</taxon>
        <taxon>Ciliophora</taxon>
        <taxon>Intramacronucleata</taxon>
        <taxon>Oligohymenophorea</taxon>
        <taxon>Hymenostomatida</taxon>
        <taxon>Tetrahymenina</taxon>
        <taxon>Tetrahymenidae</taxon>
        <taxon>Tetrahymena</taxon>
    </lineage>
</organism>
<gene>
    <name evidence="1" type="ORF">TTHERM_00091570</name>
</gene>
<dbReference type="EMBL" id="GG662749">
    <property type="protein sequence ID" value="EAR92564.3"/>
    <property type="molecule type" value="Genomic_DNA"/>
</dbReference>
<dbReference type="PANTHER" id="PTHR15857">
    <property type="entry name" value="COMM DOMAIN CONTAINING PROTEIN 2"/>
    <property type="match status" value="1"/>
</dbReference>
<proteinExistence type="predicted"/>